<name>A0A1W0WH21_HYPEX</name>
<sequence length="525" mass="58821">MHTGVCEDLDESIPDRLVAVIAAEGFRMKYGVIAPVYSVLSLIVWKDQEKDFEDMSDDDEATHAMLVMLVMLVMPVMPVISIIQAVPGYNLLYVRLITPKLYSIVLGLLHDQHGSHCSRRIRGVIVILVSALSCVYEVENTVYAVVTTKTTPYSGIYNIAEGIRLAQYPLKTITTTAILMVFFSKSSRLAELTQKARPSFACSSMLLRDKTRNVRKVNRISGTIFVTFAAYCILMIWNRVVRIVETQSSPGEWGLSDFPWPKLNWLQTQVINFFMRNTSEAIRLLCSGYLSLLLYKFSMGLASDCQTILDVTNYNYPTVSENVLMQAWDAREDALKLAAIQRAEMGTLLWLSLTTDILCLSATCADFLFVEDYTAGFRNVAQILLYTVSLMSVSMGLISLTEQVLIAQYMYTYTQRPHRPADGVVASAFERTTRDGSYDVLRLVSLFKSSCFGTRRAVPIVPGFGYVTTATIFNALGLLFTFICFMMDQYNRSLDAVLFKPITMGTAVSDCIPLQANSTIESDIF</sequence>
<proteinExistence type="predicted"/>
<keyword evidence="3" id="KW-1185">Reference proteome</keyword>
<evidence type="ECO:0000313" key="2">
    <source>
        <dbReference type="EMBL" id="OQV14500.1"/>
    </source>
</evidence>
<dbReference type="Proteomes" id="UP000192578">
    <property type="component" value="Unassembled WGS sequence"/>
</dbReference>
<dbReference type="AlphaFoldDB" id="A0A1W0WH21"/>
<organism evidence="2 3">
    <name type="scientific">Hypsibius exemplaris</name>
    <name type="common">Freshwater tardigrade</name>
    <dbReference type="NCBI Taxonomy" id="2072580"/>
    <lineage>
        <taxon>Eukaryota</taxon>
        <taxon>Metazoa</taxon>
        <taxon>Ecdysozoa</taxon>
        <taxon>Tardigrada</taxon>
        <taxon>Eutardigrada</taxon>
        <taxon>Parachela</taxon>
        <taxon>Hypsibioidea</taxon>
        <taxon>Hypsibiidae</taxon>
        <taxon>Hypsibius</taxon>
    </lineage>
</organism>
<accession>A0A1W0WH21</accession>
<feature type="transmembrane region" description="Helical" evidence="1">
    <location>
        <begin position="383"/>
        <end position="401"/>
    </location>
</feature>
<evidence type="ECO:0008006" key="4">
    <source>
        <dbReference type="Google" id="ProtNLM"/>
    </source>
</evidence>
<keyword evidence="1" id="KW-0472">Membrane</keyword>
<keyword evidence="1" id="KW-0812">Transmembrane</keyword>
<keyword evidence="1" id="KW-1133">Transmembrane helix</keyword>
<feature type="transmembrane region" description="Helical" evidence="1">
    <location>
        <begin position="217"/>
        <end position="237"/>
    </location>
</feature>
<dbReference type="EMBL" id="MTYJ01000104">
    <property type="protein sequence ID" value="OQV14500.1"/>
    <property type="molecule type" value="Genomic_DNA"/>
</dbReference>
<feature type="transmembrane region" description="Helical" evidence="1">
    <location>
        <begin position="66"/>
        <end position="86"/>
    </location>
</feature>
<feature type="transmembrane region" description="Helical" evidence="1">
    <location>
        <begin position="464"/>
        <end position="485"/>
    </location>
</feature>
<feature type="transmembrane region" description="Helical" evidence="1">
    <location>
        <begin position="348"/>
        <end position="371"/>
    </location>
</feature>
<gene>
    <name evidence="2" type="ORF">BV898_11340</name>
</gene>
<comment type="caution">
    <text evidence="2">The sequence shown here is derived from an EMBL/GenBank/DDBJ whole genome shotgun (WGS) entry which is preliminary data.</text>
</comment>
<evidence type="ECO:0000313" key="3">
    <source>
        <dbReference type="Proteomes" id="UP000192578"/>
    </source>
</evidence>
<reference evidence="3" key="1">
    <citation type="submission" date="2017-01" db="EMBL/GenBank/DDBJ databases">
        <title>Comparative genomics of anhydrobiosis in the tardigrade Hypsibius dujardini.</title>
        <authorList>
            <person name="Yoshida Y."/>
            <person name="Koutsovoulos G."/>
            <person name="Laetsch D."/>
            <person name="Stevens L."/>
            <person name="Kumar S."/>
            <person name="Horikawa D."/>
            <person name="Ishino K."/>
            <person name="Komine S."/>
            <person name="Tomita M."/>
            <person name="Blaxter M."/>
            <person name="Arakawa K."/>
        </authorList>
    </citation>
    <scope>NUCLEOTIDE SEQUENCE [LARGE SCALE GENOMIC DNA]</scope>
    <source>
        <strain evidence="3">Z151</strain>
    </source>
</reference>
<evidence type="ECO:0000256" key="1">
    <source>
        <dbReference type="SAM" id="Phobius"/>
    </source>
</evidence>
<protein>
    <recommendedName>
        <fullName evidence="4">Gustatory receptor</fullName>
    </recommendedName>
</protein>